<reference evidence="1" key="1">
    <citation type="submission" date="2021-06" db="EMBL/GenBank/DDBJ databases">
        <title>Comparative genomics, transcriptomics and evolutionary studies reveal genomic signatures of adaptation to plant cell wall in hemibiotrophic fungi.</title>
        <authorList>
            <consortium name="DOE Joint Genome Institute"/>
            <person name="Baroncelli R."/>
            <person name="Diaz J.F."/>
            <person name="Benocci T."/>
            <person name="Peng M."/>
            <person name="Battaglia E."/>
            <person name="Haridas S."/>
            <person name="Andreopoulos W."/>
            <person name="Labutti K."/>
            <person name="Pangilinan J."/>
            <person name="Floch G.L."/>
            <person name="Makela M.R."/>
            <person name="Henrissat B."/>
            <person name="Grigoriev I.V."/>
            <person name="Crouch J.A."/>
            <person name="De Vries R.P."/>
            <person name="Sukno S.A."/>
            <person name="Thon M.R."/>
        </authorList>
    </citation>
    <scope>NUCLEOTIDE SEQUENCE</scope>
    <source>
        <strain evidence="1">CBS 193.32</strain>
    </source>
</reference>
<comment type="caution">
    <text evidence="1">The sequence shown here is derived from an EMBL/GenBank/DDBJ whole genome shotgun (WGS) entry which is preliminary data.</text>
</comment>
<dbReference type="AlphaFoldDB" id="A0AAJ0AWE4"/>
<evidence type="ECO:0000313" key="1">
    <source>
        <dbReference type="EMBL" id="KAK1691597.1"/>
    </source>
</evidence>
<sequence>MFLGMNDTDVWKSRAILLAVDMPYWIFASCDLRKCGRCWACVCICEFSIHTECLLV</sequence>
<dbReference type="GeneID" id="85458307"/>
<dbReference type="EMBL" id="JAHMHR010000004">
    <property type="protein sequence ID" value="KAK1691597.1"/>
    <property type="molecule type" value="Genomic_DNA"/>
</dbReference>
<accession>A0AAJ0AWE4</accession>
<gene>
    <name evidence="1" type="ORF">BDP55DRAFT_647505</name>
</gene>
<name>A0AAJ0AWE4_9PEZI</name>
<proteinExistence type="predicted"/>
<dbReference type="Proteomes" id="UP001224890">
    <property type="component" value="Unassembled WGS sequence"/>
</dbReference>
<keyword evidence="2" id="KW-1185">Reference proteome</keyword>
<protein>
    <submittedName>
        <fullName evidence="1">Uncharacterized protein</fullName>
    </submittedName>
</protein>
<evidence type="ECO:0000313" key="2">
    <source>
        <dbReference type="Proteomes" id="UP001224890"/>
    </source>
</evidence>
<dbReference type="RefSeq" id="XP_060435292.1">
    <property type="nucleotide sequence ID" value="XM_060573781.1"/>
</dbReference>
<organism evidence="1 2">
    <name type="scientific">Colletotrichum godetiae</name>
    <dbReference type="NCBI Taxonomy" id="1209918"/>
    <lineage>
        <taxon>Eukaryota</taxon>
        <taxon>Fungi</taxon>
        <taxon>Dikarya</taxon>
        <taxon>Ascomycota</taxon>
        <taxon>Pezizomycotina</taxon>
        <taxon>Sordariomycetes</taxon>
        <taxon>Hypocreomycetidae</taxon>
        <taxon>Glomerellales</taxon>
        <taxon>Glomerellaceae</taxon>
        <taxon>Colletotrichum</taxon>
        <taxon>Colletotrichum acutatum species complex</taxon>
    </lineage>
</organism>